<reference evidence="1 2" key="1">
    <citation type="submission" date="2020-10" db="EMBL/GenBank/DDBJ databases">
        <title>Connecting structure to function with the recovery of over 1000 high-quality activated sludge metagenome-assembled genomes encoding full-length rRNA genes using long-read sequencing.</title>
        <authorList>
            <person name="Singleton C.M."/>
            <person name="Petriglieri F."/>
            <person name="Kristensen J.M."/>
            <person name="Kirkegaard R.H."/>
            <person name="Michaelsen T.Y."/>
            <person name="Andersen M.H."/>
            <person name="Karst S.M."/>
            <person name="Dueholm M.S."/>
            <person name="Nielsen P.H."/>
            <person name="Albertsen M."/>
        </authorList>
    </citation>
    <scope>NUCLEOTIDE SEQUENCE [LARGE SCALE GENOMIC DNA]</scope>
    <source>
        <strain evidence="1">Fred_18-Q3-R57-64_BAT3C.720</strain>
    </source>
</reference>
<evidence type="ECO:0000313" key="1">
    <source>
        <dbReference type="EMBL" id="MBK7954410.1"/>
    </source>
</evidence>
<comment type="caution">
    <text evidence="1">The sequence shown here is derived from an EMBL/GenBank/DDBJ whole genome shotgun (WGS) entry which is preliminary data.</text>
</comment>
<dbReference type="EMBL" id="JADJOT010000009">
    <property type="protein sequence ID" value="MBK7954410.1"/>
    <property type="molecule type" value="Genomic_DNA"/>
</dbReference>
<sequence>MSKVPRDSADVLRKSSLYAHSGFAFKYVNRWELAYPWYFDTVFPLGNIERDLGVVENDFYYSPDQDVKYPRLNVDWGTSRAYQVTIPITGTSGARCIALTHESGLEIFLIAASAFAGAEVAKYAIKRLLEEGESRINCWWKERTIHEQSSREPLVTKILVRTPNWELAIDGSFDSHEREEILDYIDQHLVPCESIAEYFVDVQNDELAQKLRANVLRIERRPTSEP</sequence>
<name>A0A935THQ7_9PROT</name>
<gene>
    <name evidence="1" type="ORF">IPK02_10850</name>
</gene>
<protein>
    <submittedName>
        <fullName evidence="1">Uncharacterized protein</fullName>
    </submittedName>
</protein>
<dbReference type="AlphaFoldDB" id="A0A935THQ7"/>
<organism evidence="1 2">
    <name type="scientific">Candidatus Accumulibacter affinis</name>
    <dbReference type="NCBI Taxonomy" id="2954384"/>
    <lineage>
        <taxon>Bacteria</taxon>
        <taxon>Pseudomonadati</taxon>
        <taxon>Pseudomonadota</taxon>
        <taxon>Betaproteobacteria</taxon>
        <taxon>Candidatus Accumulibacter</taxon>
    </lineage>
</organism>
<dbReference type="Proteomes" id="UP000706151">
    <property type="component" value="Unassembled WGS sequence"/>
</dbReference>
<proteinExistence type="predicted"/>
<evidence type="ECO:0000313" key="2">
    <source>
        <dbReference type="Proteomes" id="UP000706151"/>
    </source>
</evidence>
<accession>A0A935THQ7</accession>